<evidence type="ECO:0000256" key="5">
    <source>
        <dbReference type="ARBA" id="ARBA00022679"/>
    </source>
</evidence>
<evidence type="ECO:0000256" key="3">
    <source>
        <dbReference type="ARBA" id="ARBA00004906"/>
    </source>
</evidence>
<evidence type="ECO:0000256" key="15">
    <source>
        <dbReference type="SAM" id="Phobius"/>
    </source>
</evidence>
<dbReference type="EMBL" id="CAJJDO010000006">
    <property type="protein sequence ID" value="CAD8137328.1"/>
    <property type="molecule type" value="Genomic_DNA"/>
</dbReference>
<feature type="transmembrane region" description="Helical" evidence="15">
    <location>
        <begin position="348"/>
        <end position="366"/>
    </location>
</feature>
<dbReference type="Pfam" id="PF12678">
    <property type="entry name" value="zf-rbx1"/>
    <property type="match status" value="1"/>
</dbReference>
<keyword evidence="11" id="KW-0862">Zinc</keyword>
<keyword evidence="7" id="KW-0479">Metal-binding</keyword>
<name>A0A8S1SBG5_9CILI</name>
<dbReference type="Pfam" id="PF11145">
    <property type="entry name" value="DUF2921"/>
    <property type="match status" value="1"/>
</dbReference>
<feature type="transmembrane region" description="Helical" evidence="15">
    <location>
        <begin position="255"/>
        <end position="275"/>
    </location>
</feature>
<keyword evidence="10" id="KW-0833">Ubl conjugation pathway</keyword>
<keyword evidence="13 15" id="KW-0472">Membrane</keyword>
<dbReference type="GO" id="GO:0061630">
    <property type="term" value="F:ubiquitin protein ligase activity"/>
    <property type="evidence" value="ECO:0007669"/>
    <property type="project" value="UniProtKB-EC"/>
</dbReference>
<keyword evidence="8" id="KW-0732">Signal</keyword>
<evidence type="ECO:0000256" key="8">
    <source>
        <dbReference type="ARBA" id="ARBA00022729"/>
    </source>
</evidence>
<evidence type="ECO:0000313" key="18">
    <source>
        <dbReference type="Proteomes" id="UP000689195"/>
    </source>
</evidence>
<dbReference type="OrthoDB" id="288306at2759"/>
<evidence type="ECO:0000256" key="12">
    <source>
        <dbReference type="ARBA" id="ARBA00022989"/>
    </source>
</evidence>
<evidence type="ECO:0000256" key="13">
    <source>
        <dbReference type="ARBA" id="ARBA00023136"/>
    </source>
</evidence>
<evidence type="ECO:0000256" key="1">
    <source>
        <dbReference type="ARBA" id="ARBA00000900"/>
    </source>
</evidence>
<feature type="transmembrane region" description="Helical" evidence="15">
    <location>
        <begin position="295"/>
        <end position="313"/>
    </location>
</feature>
<protein>
    <recommendedName>
        <fullName evidence="4">RING-type E3 ubiquitin transferase</fullName>
        <ecNumber evidence="4">2.3.2.27</ecNumber>
    </recommendedName>
</protein>
<evidence type="ECO:0000256" key="4">
    <source>
        <dbReference type="ARBA" id="ARBA00012483"/>
    </source>
</evidence>
<comment type="subcellular location">
    <subcellularLocation>
        <location evidence="2">Endomembrane system</location>
        <topology evidence="2">Multi-pass membrane protein</topology>
    </subcellularLocation>
</comment>
<evidence type="ECO:0000256" key="7">
    <source>
        <dbReference type="ARBA" id="ARBA00022723"/>
    </source>
</evidence>
<evidence type="ECO:0000256" key="11">
    <source>
        <dbReference type="ARBA" id="ARBA00022833"/>
    </source>
</evidence>
<dbReference type="GO" id="GO:0012505">
    <property type="term" value="C:endomembrane system"/>
    <property type="evidence" value="ECO:0007669"/>
    <property type="project" value="UniProtKB-SubCell"/>
</dbReference>
<dbReference type="SMART" id="SM00184">
    <property type="entry name" value="RING"/>
    <property type="match status" value="1"/>
</dbReference>
<sequence length="495" mass="59031">MLSIILIQLVIGLSERPKNISELSKILQNYEYKGQWTSQKKEQQQFQYMTVEQGDAYMIFLSNSTQQNKNDLIDRLEFQLLNPIYPENRQVLGIFQLTNYSDSDISFENISVLNYSTAYKFRRTHNSKENCEIAYTVNIEFESEIYDEKHTKIKVHLYTHNNSLDLSCDVDIEMDLTLDTTNYLLRIIMYCTMSVMICFTQFLFVTKLCKALIENLEDSNKISFFAVGYLTVQDSYICLQNLYKALINYQYFQYFILPAFFYFLLATTCDMKLIWIVWRSRHLEDLFDQQRMRRAITYFFVQFYFSLIIYFVLMYFLSTYNWFICITGLILLPQIIHNIRLGNNSRFNSYFVFGILVPSMFYQIYNRGCPSNFQGLEPSLLFCMIYLSEYLLQIIVLYIQFKLGPRSFIPKCFLPKQYNYYRVLNIEEDYEECAICLTSLIEDPFDQQVPTEKLILKQAMQTPCHHWFHPSCLRSWINIKMQCPTCRSELPPLLE</sequence>
<evidence type="ECO:0000313" key="17">
    <source>
        <dbReference type="EMBL" id="CAD8137328.1"/>
    </source>
</evidence>
<dbReference type="PANTHER" id="PTHR22763:SF185">
    <property type="entry name" value="E3 UBIQUITIN-PROTEIN LIGASE RHF2A"/>
    <property type="match status" value="1"/>
</dbReference>
<evidence type="ECO:0000259" key="16">
    <source>
        <dbReference type="PROSITE" id="PS50089"/>
    </source>
</evidence>
<keyword evidence="9 14" id="KW-0863">Zinc-finger</keyword>
<dbReference type="Proteomes" id="UP000689195">
    <property type="component" value="Unassembled WGS sequence"/>
</dbReference>
<evidence type="ECO:0000256" key="14">
    <source>
        <dbReference type="PROSITE-ProRule" id="PRU00175"/>
    </source>
</evidence>
<keyword evidence="5" id="KW-0808">Transferase</keyword>
<dbReference type="InterPro" id="IPR024766">
    <property type="entry name" value="Znf_RING_H2"/>
</dbReference>
<accession>A0A8S1SBG5</accession>
<feature type="transmembrane region" description="Helical" evidence="15">
    <location>
        <begin position="183"/>
        <end position="204"/>
    </location>
</feature>
<dbReference type="GO" id="GO:0043161">
    <property type="term" value="P:proteasome-mediated ubiquitin-dependent protein catabolic process"/>
    <property type="evidence" value="ECO:0007669"/>
    <property type="project" value="TreeGrafter"/>
</dbReference>
<dbReference type="EC" id="2.3.2.27" evidence="4"/>
<comment type="caution">
    <text evidence="17">The sequence shown here is derived from an EMBL/GenBank/DDBJ whole genome shotgun (WGS) entry which is preliminary data.</text>
</comment>
<proteinExistence type="predicted"/>
<keyword evidence="6 15" id="KW-0812">Transmembrane</keyword>
<dbReference type="InterPro" id="IPR050731">
    <property type="entry name" value="HRD1_E3_ubiq-ligases"/>
</dbReference>
<feature type="transmembrane region" description="Helical" evidence="15">
    <location>
        <begin position="378"/>
        <end position="399"/>
    </location>
</feature>
<evidence type="ECO:0000256" key="2">
    <source>
        <dbReference type="ARBA" id="ARBA00004127"/>
    </source>
</evidence>
<dbReference type="AlphaFoldDB" id="A0A8S1SBG5"/>
<evidence type="ECO:0000256" key="9">
    <source>
        <dbReference type="ARBA" id="ARBA00022771"/>
    </source>
</evidence>
<evidence type="ECO:0000256" key="6">
    <source>
        <dbReference type="ARBA" id="ARBA00022692"/>
    </source>
</evidence>
<feature type="domain" description="RING-type" evidence="16">
    <location>
        <begin position="433"/>
        <end position="487"/>
    </location>
</feature>
<keyword evidence="18" id="KW-1185">Reference proteome</keyword>
<feature type="transmembrane region" description="Helical" evidence="15">
    <location>
        <begin position="319"/>
        <end position="336"/>
    </location>
</feature>
<dbReference type="InterPro" id="IPR021319">
    <property type="entry name" value="DUF2921"/>
</dbReference>
<reference evidence="17" key="1">
    <citation type="submission" date="2021-01" db="EMBL/GenBank/DDBJ databases">
        <authorList>
            <consortium name="Genoscope - CEA"/>
            <person name="William W."/>
        </authorList>
    </citation>
    <scope>NUCLEOTIDE SEQUENCE</scope>
</reference>
<dbReference type="GO" id="GO:0008270">
    <property type="term" value="F:zinc ion binding"/>
    <property type="evidence" value="ECO:0007669"/>
    <property type="project" value="UniProtKB-KW"/>
</dbReference>
<keyword evidence="12 15" id="KW-1133">Transmembrane helix</keyword>
<comment type="catalytic activity">
    <reaction evidence="1">
        <text>S-ubiquitinyl-[E2 ubiquitin-conjugating enzyme]-L-cysteine + [acceptor protein]-L-lysine = [E2 ubiquitin-conjugating enzyme]-L-cysteine + N(6)-ubiquitinyl-[acceptor protein]-L-lysine.</text>
        <dbReference type="EC" id="2.3.2.27"/>
    </reaction>
</comment>
<evidence type="ECO:0000256" key="10">
    <source>
        <dbReference type="ARBA" id="ARBA00022786"/>
    </source>
</evidence>
<comment type="pathway">
    <text evidence="3">Protein modification; protein ubiquitination.</text>
</comment>
<organism evidence="17 18">
    <name type="scientific">Paramecium pentaurelia</name>
    <dbReference type="NCBI Taxonomy" id="43138"/>
    <lineage>
        <taxon>Eukaryota</taxon>
        <taxon>Sar</taxon>
        <taxon>Alveolata</taxon>
        <taxon>Ciliophora</taxon>
        <taxon>Intramacronucleata</taxon>
        <taxon>Oligohymenophorea</taxon>
        <taxon>Peniculida</taxon>
        <taxon>Parameciidae</taxon>
        <taxon>Paramecium</taxon>
    </lineage>
</organism>
<dbReference type="InterPro" id="IPR001841">
    <property type="entry name" value="Znf_RING"/>
</dbReference>
<dbReference type="PANTHER" id="PTHR22763">
    <property type="entry name" value="RING ZINC FINGER PROTEIN"/>
    <property type="match status" value="1"/>
</dbReference>
<gene>
    <name evidence="17" type="ORF">PPENT_87.1.T0060036</name>
</gene>
<dbReference type="PROSITE" id="PS50089">
    <property type="entry name" value="ZF_RING_2"/>
    <property type="match status" value="1"/>
</dbReference>